<reference evidence="1 2" key="1">
    <citation type="submission" date="2020-12" db="EMBL/GenBank/DDBJ databases">
        <authorList>
            <person name="Zheng R.K."/>
            <person name="Sun C.M."/>
        </authorList>
    </citation>
    <scope>NUCLEOTIDE SEQUENCE [LARGE SCALE GENOMIC DNA]</scope>
    <source>
        <strain evidence="1 2">ZRK001</strain>
    </source>
</reference>
<organism evidence="1 2">
    <name type="scientific">Martelella lutilitoris</name>
    <dbReference type="NCBI Taxonomy" id="2583532"/>
    <lineage>
        <taxon>Bacteria</taxon>
        <taxon>Pseudomonadati</taxon>
        <taxon>Pseudomonadota</taxon>
        <taxon>Alphaproteobacteria</taxon>
        <taxon>Hyphomicrobiales</taxon>
        <taxon>Aurantimonadaceae</taxon>
        <taxon>Martelella</taxon>
    </lineage>
</organism>
<dbReference type="PANTHER" id="PTHR30289:SF1">
    <property type="entry name" value="PEBP (PHOSPHATIDYLETHANOLAMINE-BINDING PROTEIN) FAMILY PROTEIN"/>
    <property type="match status" value="1"/>
</dbReference>
<dbReference type="AlphaFoldDB" id="A0A7T7KLA0"/>
<gene>
    <name evidence="1" type="ORF">JET14_15390</name>
</gene>
<dbReference type="Pfam" id="PF01161">
    <property type="entry name" value="PBP"/>
    <property type="match status" value="1"/>
</dbReference>
<dbReference type="EMBL" id="CP066786">
    <property type="protein sequence ID" value="QQM29674.1"/>
    <property type="molecule type" value="Genomic_DNA"/>
</dbReference>
<dbReference type="Gene3D" id="3.90.280.10">
    <property type="entry name" value="PEBP-like"/>
    <property type="match status" value="1"/>
</dbReference>
<dbReference type="Proteomes" id="UP000596083">
    <property type="component" value="Chromosome"/>
</dbReference>
<dbReference type="CDD" id="cd00865">
    <property type="entry name" value="PEBP_bact_arch"/>
    <property type="match status" value="1"/>
</dbReference>
<dbReference type="InterPro" id="IPR008914">
    <property type="entry name" value="PEBP"/>
</dbReference>
<dbReference type="RefSeq" id="WP_200334641.1">
    <property type="nucleotide sequence ID" value="NZ_CP066786.1"/>
</dbReference>
<accession>A0A7T7KLA0</accession>
<dbReference type="SUPFAM" id="SSF49777">
    <property type="entry name" value="PEBP-like"/>
    <property type="match status" value="1"/>
</dbReference>
<dbReference type="NCBIfam" id="TIGR00481">
    <property type="entry name" value="YbhB/YbcL family Raf kinase inhibitor-like protein"/>
    <property type="match status" value="1"/>
</dbReference>
<dbReference type="InterPro" id="IPR005247">
    <property type="entry name" value="YbhB_YbcL/LppC-like"/>
</dbReference>
<dbReference type="InterPro" id="IPR036610">
    <property type="entry name" value="PEBP-like_sf"/>
</dbReference>
<evidence type="ECO:0000313" key="2">
    <source>
        <dbReference type="Proteomes" id="UP000596083"/>
    </source>
</evidence>
<dbReference type="KEGG" id="mlut:JET14_15390"/>
<dbReference type="PANTHER" id="PTHR30289">
    <property type="entry name" value="UNCHARACTERIZED PROTEIN YBCL-RELATED"/>
    <property type="match status" value="1"/>
</dbReference>
<sequence length="189" mass="20412">MKWSQNKRSALFAIPASWMQTLFIAAALLPTSALAMEMTSSSFENGGIIPLRHALNSLGCEGQNISPALQWRDAPPETKSFAVTMFDPDAPTDSGWWHWILVNIPADVTSLPERSQPREALSTNTDFGISGYRGPCPPVGAQPHRYVVTVYALNVSTLPLAVTSSGAMASYMINSHVLAKASIAGYFGR</sequence>
<protein>
    <submittedName>
        <fullName evidence="1">YbhB/YbcL family Raf kinase inhibitor-like protein</fullName>
    </submittedName>
</protein>
<proteinExistence type="predicted"/>
<evidence type="ECO:0000313" key="1">
    <source>
        <dbReference type="EMBL" id="QQM29674.1"/>
    </source>
</evidence>
<name>A0A7T7KLA0_9HYPH</name>